<evidence type="ECO:0000256" key="2">
    <source>
        <dbReference type="ARBA" id="ARBA00023015"/>
    </source>
</evidence>
<organism evidence="6 7">
    <name type="scientific">Geotalea uraniireducens (strain Rf4)</name>
    <name type="common">Geobacter uraniireducens</name>
    <dbReference type="NCBI Taxonomy" id="351605"/>
    <lineage>
        <taxon>Bacteria</taxon>
        <taxon>Pseudomonadati</taxon>
        <taxon>Thermodesulfobacteriota</taxon>
        <taxon>Desulfuromonadia</taxon>
        <taxon>Geobacterales</taxon>
        <taxon>Geobacteraceae</taxon>
        <taxon>Geotalea</taxon>
    </lineage>
</organism>
<dbReference type="STRING" id="351605.Gura_2539"/>
<evidence type="ECO:0000256" key="3">
    <source>
        <dbReference type="ARBA" id="ARBA00023125"/>
    </source>
</evidence>
<gene>
    <name evidence="6" type="ordered locus">Gura_2539</name>
</gene>
<dbReference type="GO" id="GO:0003700">
    <property type="term" value="F:DNA-binding transcription factor activity"/>
    <property type="evidence" value="ECO:0007669"/>
    <property type="project" value="InterPro"/>
</dbReference>
<keyword evidence="7" id="KW-1185">Reference proteome</keyword>
<dbReference type="PROSITE" id="PS50931">
    <property type="entry name" value="HTH_LYSR"/>
    <property type="match status" value="1"/>
</dbReference>
<dbReference type="PANTHER" id="PTHR30126">
    <property type="entry name" value="HTH-TYPE TRANSCRIPTIONAL REGULATOR"/>
    <property type="match status" value="1"/>
</dbReference>
<dbReference type="Proteomes" id="UP000006695">
    <property type="component" value="Chromosome"/>
</dbReference>
<dbReference type="Pfam" id="PF03466">
    <property type="entry name" value="LysR_substrate"/>
    <property type="match status" value="1"/>
</dbReference>
<dbReference type="InterPro" id="IPR047788">
    <property type="entry name" value="LysR-like_Sec_metab"/>
</dbReference>
<keyword evidence="2" id="KW-0805">Transcription regulation</keyword>
<dbReference type="Gene3D" id="3.40.190.10">
    <property type="entry name" value="Periplasmic binding protein-like II"/>
    <property type="match status" value="2"/>
</dbReference>
<dbReference type="GO" id="GO:0000976">
    <property type="term" value="F:transcription cis-regulatory region binding"/>
    <property type="evidence" value="ECO:0007669"/>
    <property type="project" value="TreeGrafter"/>
</dbReference>
<dbReference type="KEGG" id="gur:Gura_2539"/>
<sequence length="300" mass="32498">MNLKQLEVFLAVAESGSFSKGAEATFITQSTVSQHISALEKEFGVKLLDRTGKGALLTEGGKILLQHARQIIADTRHMTTAMNRFKGVEHTSLIVGGSNIPGDHMLPDALPLLLQRFPTLTVTVLHSDSHEILDKISKEEIEIGIVGSRFEEEGFTFTPLGHDEIKLAVSPRHRWNGRNGISISELGEETYVLREPGSGTGKTVKEALSKAGIDIADLKVKAFIGSNEAIKYAVGSGLGISFVSEISIRKEIGRGELAALHIKGVNLSRQFYLAQRSGRELSPAAAAFAEILLQMYGLPQ</sequence>
<protein>
    <submittedName>
        <fullName evidence="6">Transcriptional regulator, LysR family</fullName>
    </submittedName>
</protein>
<dbReference type="NCBIfam" id="NF040786">
    <property type="entry name" value="LysR_Sec_metab"/>
    <property type="match status" value="1"/>
</dbReference>
<dbReference type="AlphaFoldDB" id="A5G4J9"/>
<dbReference type="PANTHER" id="PTHR30126:SF91">
    <property type="entry name" value="LYSR FAMILY TRANSCRIPTIONAL REGULATOR"/>
    <property type="match status" value="1"/>
</dbReference>
<evidence type="ECO:0000313" key="6">
    <source>
        <dbReference type="EMBL" id="ABQ26717.1"/>
    </source>
</evidence>
<comment type="similarity">
    <text evidence="1">Belongs to the LysR transcriptional regulatory family.</text>
</comment>
<evidence type="ECO:0000256" key="1">
    <source>
        <dbReference type="ARBA" id="ARBA00009437"/>
    </source>
</evidence>
<feature type="domain" description="HTH lysR-type" evidence="5">
    <location>
        <begin position="1"/>
        <end position="58"/>
    </location>
</feature>
<accession>A5G4J9</accession>
<name>A5G4J9_GEOUR</name>
<evidence type="ECO:0000256" key="4">
    <source>
        <dbReference type="ARBA" id="ARBA00023163"/>
    </source>
</evidence>
<dbReference type="InterPro" id="IPR036388">
    <property type="entry name" value="WH-like_DNA-bd_sf"/>
</dbReference>
<proteinExistence type="inferred from homology"/>
<evidence type="ECO:0000313" key="7">
    <source>
        <dbReference type="Proteomes" id="UP000006695"/>
    </source>
</evidence>
<dbReference type="SUPFAM" id="SSF53850">
    <property type="entry name" value="Periplasmic binding protein-like II"/>
    <property type="match status" value="1"/>
</dbReference>
<dbReference type="PRINTS" id="PR00039">
    <property type="entry name" value="HTHLYSR"/>
</dbReference>
<evidence type="ECO:0000259" key="5">
    <source>
        <dbReference type="PROSITE" id="PS50931"/>
    </source>
</evidence>
<dbReference type="Pfam" id="PF00126">
    <property type="entry name" value="HTH_1"/>
    <property type="match status" value="1"/>
</dbReference>
<dbReference type="RefSeq" id="WP_011939402.1">
    <property type="nucleotide sequence ID" value="NC_009483.1"/>
</dbReference>
<dbReference type="SUPFAM" id="SSF46785">
    <property type="entry name" value="Winged helix' DNA-binding domain"/>
    <property type="match status" value="1"/>
</dbReference>
<dbReference type="InterPro" id="IPR000847">
    <property type="entry name" value="LysR_HTH_N"/>
</dbReference>
<dbReference type="HOGENOM" id="CLU_039613_6_1_7"/>
<dbReference type="InterPro" id="IPR005119">
    <property type="entry name" value="LysR_subst-bd"/>
</dbReference>
<keyword evidence="4" id="KW-0804">Transcription</keyword>
<dbReference type="OrthoDB" id="9808620at2"/>
<dbReference type="InterPro" id="IPR036390">
    <property type="entry name" value="WH_DNA-bd_sf"/>
</dbReference>
<dbReference type="Gene3D" id="1.10.10.10">
    <property type="entry name" value="Winged helix-like DNA-binding domain superfamily/Winged helix DNA-binding domain"/>
    <property type="match status" value="1"/>
</dbReference>
<dbReference type="CDD" id="cd08420">
    <property type="entry name" value="PBP2_CysL_like"/>
    <property type="match status" value="1"/>
</dbReference>
<keyword evidence="3" id="KW-0238">DNA-binding</keyword>
<dbReference type="FunFam" id="1.10.10.10:FF:000001">
    <property type="entry name" value="LysR family transcriptional regulator"/>
    <property type="match status" value="1"/>
</dbReference>
<reference evidence="6 7" key="1">
    <citation type="submission" date="2007-05" db="EMBL/GenBank/DDBJ databases">
        <title>Complete sequence of Geobacter uraniireducens Rf4.</title>
        <authorList>
            <consortium name="US DOE Joint Genome Institute"/>
            <person name="Copeland A."/>
            <person name="Lucas S."/>
            <person name="Lapidus A."/>
            <person name="Barry K."/>
            <person name="Detter J.C."/>
            <person name="Glavina del Rio T."/>
            <person name="Hammon N."/>
            <person name="Israni S."/>
            <person name="Dalin E."/>
            <person name="Tice H."/>
            <person name="Pitluck S."/>
            <person name="Chertkov O."/>
            <person name="Brettin T."/>
            <person name="Bruce D."/>
            <person name="Han C."/>
            <person name="Schmutz J."/>
            <person name="Larimer F."/>
            <person name="Land M."/>
            <person name="Hauser L."/>
            <person name="Kyrpides N."/>
            <person name="Mikhailova N."/>
            <person name="Shelobolina E."/>
            <person name="Aklujkar M."/>
            <person name="Lovley D."/>
            <person name="Richardson P."/>
        </authorList>
    </citation>
    <scope>NUCLEOTIDE SEQUENCE [LARGE SCALE GENOMIC DNA]</scope>
    <source>
        <strain evidence="6 7">Rf4</strain>
    </source>
</reference>
<dbReference type="EMBL" id="CP000698">
    <property type="protein sequence ID" value="ABQ26717.1"/>
    <property type="molecule type" value="Genomic_DNA"/>
</dbReference>